<evidence type="ECO:0000256" key="2">
    <source>
        <dbReference type="ARBA" id="ARBA00022692"/>
    </source>
</evidence>
<dbReference type="Proteomes" id="UP000886124">
    <property type="component" value="Unassembled WGS sequence"/>
</dbReference>
<feature type="transmembrane region" description="Helical" evidence="5">
    <location>
        <begin position="211"/>
        <end position="230"/>
    </location>
</feature>
<evidence type="ECO:0000256" key="5">
    <source>
        <dbReference type="SAM" id="Phobius"/>
    </source>
</evidence>
<reference evidence="7" key="1">
    <citation type="journal article" date="2020" name="mSystems">
        <title>Genome- and Community-Level Interaction Insights into Carbon Utilization and Element Cycling Functions of Hydrothermarchaeota in Hydrothermal Sediment.</title>
        <authorList>
            <person name="Zhou Z."/>
            <person name="Liu Y."/>
            <person name="Xu W."/>
            <person name="Pan J."/>
            <person name="Luo Z.H."/>
            <person name="Li M."/>
        </authorList>
    </citation>
    <scope>NUCLEOTIDE SEQUENCE [LARGE SCALE GENOMIC DNA]</scope>
    <source>
        <strain evidence="7">HyVt-527</strain>
    </source>
</reference>
<keyword evidence="2 5" id="KW-0812">Transmembrane</keyword>
<dbReference type="InterPro" id="IPR052185">
    <property type="entry name" value="IPC_Synthase-Related"/>
</dbReference>
<evidence type="ECO:0000256" key="3">
    <source>
        <dbReference type="ARBA" id="ARBA00022989"/>
    </source>
</evidence>
<feature type="transmembrane region" description="Helical" evidence="5">
    <location>
        <begin position="187"/>
        <end position="204"/>
    </location>
</feature>
<gene>
    <name evidence="7" type="ORF">ENJ89_03505</name>
</gene>
<dbReference type="PANTHER" id="PTHR31310">
    <property type="match status" value="1"/>
</dbReference>
<comment type="caution">
    <text evidence="7">The sequence shown here is derived from an EMBL/GenBank/DDBJ whole genome shotgun (WGS) entry which is preliminary data.</text>
</comment>
<evidence type="ECO:0000256" key="1">
    <source>
        <dbReference type="ARBA" id="ARBA00004141"/>
    </source>
</evidence>
<keyword evidence="3 5" id="KW-1133">Transmembrane helix</keyword>
<dbReference type="Pfam" id="PF14378">
    <property type="entry name" value="PAP2_3"/>
    <property type="match status" value="1"/>
</dbReference>
<evidence type="ECO:0000313" key="7">
    <source>
        <dbReference type="EMBL" id="HHJ52238.1"/>
    </source>
</evidence>
<dbReference type="EMBL" id="DROD01000238">
    <property type="protein sequence ID" value="HHJ52238.1"/>
    <property type="molecule type" value="Genomic_DNA"/>
</dbReference>
<feature type="transmembrane region" description="Helical" evidence="5">
    <location>
        <begin position="7"/>
        <end position="27"/>
    </location>
</feature>
<feature type="domain" description="Phosphatidic acid phosphatase type 2/haloperoxidase" evidence="6">
    <location>
        <begin position="126"/>
        <end position="251"/>
    </location>
</feature>
<feature type="transmembrane region" description="Helical" evidence="5">
    <location>
        <begin position="101"/>
        <end position="119"/>
    </location>
</feature>
<dbReference type="InterPro" id="IPR000326">
    <property type="entry name" value="PAP2/HPO"/>
</dbReference>
<organism evidence="7">
    <name type="scientific">Caldithrix abyssi</name>
    <dbReference type="NCBI Taxonomy" id="187145"/>
    <lineage>
        <taxon>Bacteria</taxon>
        <taxon>Pseudomonadati</taxon>
        <taxon>Calditrichota</taxon>
        <taxon>Calditrichia</taxon>
        <taxon>Calditrichales</taxon>
        <taxon>Calditrichaceae</taxon>
        <taxon>Caldithrix</taxon>
    </lineage>
</organism>
<accession>A0A7V5PNF4</accession>
<dbReference type="GO" id="GO:0016020">
    <property type="term" value="C:membrane"/>
    <property type="evidence" value="ECO:0007669"/>
    <property type="project" value="UniProtKB-SubCell"/>
</dbReference>
<evidence type="ECO:0000256" key="4">
    <source>
        <dbReference type="ARBA" id="ARBA00023136"/>
    </source>
</evidence>
<sequence length="267" mass="32156">LFNFSKIQHALTFSVLHIMLILFLWRLPHLPSHPVLNWIRFWNPLLWILPNFMELHYLVHTVRPHDMDAVLIRIDHWLFGVHPTVWLEKITFPALTEYLQVVYSTFYFLPLVLGLYLYFKNRLDRFDYFKFIMVYGFFLSYLLYFTVPAIGPRFTLNHLQHVQLKGLYLTEIIRHTLNTLERIQRDAFPSGHTAMTVITMYFAYRYFKKYFYVLLVIGTSLIFSTVYLRYHYVVDVLGGLAMAAFVIWTGPYLYRRLQINYRERGQS</sequence>
<dbReference type="Gene3D" id="1.20.144.10">
    <property type="entry name" value="Phosphatidic acid phosphatase type 2/haloperoxidase"/>
    <property type="match status" value="1"/>
</dbReference>
<feature type="transmembrane region" description="Helical" evidence="5">
    <location>
        <begin position="131"/>
        <end position="151"/>
    </location>
</feature>
<keyword evidence="4 5" id="KW-0472">Membrane</keyword>
<dbReference type="PANTHER" id="PTHR31310:SF7">
    <property type="entry name" value="PA-PHOSPHATASE RELATED-FAMILY PROTEIN DDB_G0268928"/>
    <property type="match status" value="1"/>
</dbReference>
<dbReference type="SUPFAM" id="SSF48317">
    <property type="entry name" value="Acid phosphatase/Vanadium-dependent haloperoxidase"/>
    <property type="match status" value="1"/>
</dbReference>
<feature type="transmembrane region" description="Helical" evidence="5">
    <location>
        <begin position="236"/>
        <end position="254"/>
    </location>
</feature>
<name>A0A7V5PNF4_CALAY</name>
<evidence type="ECO:0000259" key="6">
    <source>
        <dbReference type="SMART" id="SM00014"/>
    </source>
</evidence>
<dbReference type="SMART" id="SM00014">
    <property type="entry name" value="acidPPc"/>
    <property type="match status" value="1"/>
</dbReference>
<feature type="non-terminal residue" evidence="7">
    <location>
        <position position="1"/>
    </location>
</feature>
<proteinExistence type="predicted"/>
<protein>
    <submittedName>
        <fullName evidence="7">Phosphatase PAP2 family protein</fullName>
    </submittedName>
</protein>
<comment type="subcellular location">
    <subcellularLocation>
        <location evidence="1">Membrane</location>
        <topology evidence="1">Multi-pass membrane protein</topology>
    </subcellularLocation>
</comment>
<dbReference type="InterPro" id="IPR026841">
    <property type="entry name" value="Aur1/Ipt1"/>
</dbReference>
<dbReference type="InterPro" id="IPR036938">
    <property type="entry name" value="PAP2/HPO_sf"/>
</dbReference>
<dbReference type="AlphaFoldDB" id="A0A7V5PNF4"/>